<protein>
    <submittedName>
        <fullName evidence="1">Uncharacterized protein</fullName>
    </submittedName>
</protein>
<organism evidence="1 2">
    <name type="scientific">Diversispora epigaea</name>
    <dbReference type="NCBI Taxonomy" id="1348612"/>
    <lineage>
        <taxon>Eukaryota</taxon>
        <taxon>Fungi</taxon>
        <taxon>Fungi incertae sedis</taxon>
        <taxon>Mucoromycota</taxon>
        <taxon>Glomeromycotina</taxon>
        <taxon>Glomeromycetes</taxon>
        <taxon>Diversisporales</taxon>
        <taxon>Diversisporaceae</taxon>
        <taxon>Diversispora</taxon>
    </lineage>
</organism>
<name>A0A397IJM7_9GLOM</name>
<proteinExistence type="predicted"/>
<accession>A0A397IJM7</accession>
<dbReference type="AlphaFoldDB" id="A0A397IJM7"/>
<sequence length="72" mass="8543">MFCIHPAELVTLCITDVKVTGYTKNRDQKDIPQKFVSLEKNQERVKELFTEYKMLYLLVEWVTRSSLWCDGI</sequence>
<evidence type="ECO:0000313" key="2">
    <source>
        <dbReference type="Proteomes" id="UP000266861"/>
    </source>
</evidence>
<comment type="caution">
    <text evidence="1">The sequence shown here is derived from an EMBL/GenBank/DDBJ whole genome shotgun (WGS) entry which is preliminary data.</text>
</comment>
<keyword evidence="2" id="KW-1185">Reference proteome</keyword>
<gene>
    <name evidence="1" type="ORF">Glove_203g38</name>
</gene>
<evidence type="ECO:0000313" key="1">
    <source>
        <dbReference type="EMBL" id="RHZ76131.1"/>
    </source>
</evidence>
<reference evidence="1 2" key="1">
    <citation type="submission" date="2018-08" db="EMBL/GenBank/DDBJ databases">
        <title>Genome and evolution of the arbuscular mycorrhizal fungus Diversispora epigaea (formerly Glomus versiforme) and its bacterial endosymbionts.</title>
        <authorList>
            <person name="Sun X."/>
            <person name="Fei Z."/>
            <person name="Harrison M."/>
        </authorList>
    </citation>
    <scope>NUCLEOTIDE SEQUENCE [LARGE SCALE GENOMIC DNA]</scope>
    <source>
        <strain evidence="1 2">IT104</strain>
    </source>
</reference>
<dbReference type="EMBL" id="PQFF01000190">
    <property type="protein sequence ID" value="RHZ76131.1"/>
    <property type="molecule type" value="Genomic_DNA"/>
</dbReference>
<dbReference type="Proteomes" id="UP000266861">
    <property type="component" value="Unassembled WGS sequence"/>
</dbReference>